<evidence type="ECO:0000256" key="3">
    <source>
        <dbReference type="ARBA" id="ARBA00022729"/>
    </source>
</evidence>
<dbReference type="GO" id="GO:0042597">
    <property type="term" value="C:periplasmic space"/>
    <property type="evidence" value="ECO:0007669"/>
    <property type="project" value="UniProtKB-SubCell"/>
</dbReference>
<reference evidence="5" key="1">
    <citation type="submission" date="2019-08" db="EMBL/GenBank/DDBJ databases">
        <authorList>
            <person name="Kucharzyk K."/>
            <person name="Murdoch R.W."/>
            <person name="Higgins S."/>
            <person name="Loffler F."/>
        </authorList>
    </citation>
    <scope>NUCLEOTIDE SEQUENCE</scope>
</reference>
<keyword evidence="2" id="KW-0813">Transport</keyword>
<name>A0A645ISF5_9ZZZZ</name>
<dbReference type="InterPro" id="IPR001188">
    <property type="entry name" value="Sperm_putr-bd"/>
</dbReference>
<evidence type="ECO:0000313" key="5">
    <source>
        <dbReference type="EMBL" id="MPN54311.1"/>
    </source>
</evidence>
<comment type="subcellular location">
    <subcellularLocation>
        <location evidence="1">Periplasm</location>
    </subcellularLocation>
</comment>
<dbReference type="GO" id="GO:0015846">
    <property type="term" value="P:polyamine transport"/>
    <property type="evidence" value="ECO:0007669"/>
    <property type="project" value="InterPro"/>
</dbReference>
<evidence type="ECO:0000256" key="4">
    <source>
        <dbReference type="ARBA" id="ARBA00022764"/>
    </source>
</evidence>
<dbReference type="SUPFAM" id="SSF53850">
    <property type="entry name" value="Periplasmic binding protein-like II"/>
    <property type="match status" value="1"/>
</dbReference>
<protein>
    <submittedName>
        <fullName evidence="5">Spermidine/putrescine-binding periplasmic protein</fullName>
    </submittedName>
</protein>
<evidence type="ECO:0000256" key="2">
    <source>
        <dbReference type="ARBA" id="ARBA00022448"/>
    </source>
</evidence>
<dbReference type="EMBL" id="VSSQ01122426">
    <property type="protein sequence ID" value="MPN54311.1"/>
    <property type="molecule type" value="Genomic_DNA"/>
</dbReference>
<accession>A0A645ISF5</accession>
<dbReference type="AlphaFoldDB" id="A0A645ISF5"/>
<dbReference type="PRINTS" id="PR00909">
    <property type="entry name" value="SPERMDNBNDNG"/>
</dbReference>
<dbReference type="PANTHER" id="PTHR30222:SF17">
    <property type="entry name" value="SPERMIDINE_PUTRESCINE-BINDING PERIPLASMIC PROTEIN"/>
    <property type="match status" value="1"/>
</dbReference>
<sequence>MNPAALAKAKEELKKLQKNIKAYDSDSPKTSLINGESKAIFAWGAEGSLARRENPNVRYVIPKEGLFLQQDNFVIPKDAKNIKAAELFMNFIMEPEISAEISLHFPYGNPNIEAYPYIDKDIMEDISVYPPKEKLKKGEYLKDIGDAVIMFDKIWSEVKQ</sequence>
<dbReference type="Pfam" id="PF13416">
    <property type="entry name" value="SBP_bac_8"/>
    <property type="match status" value="1"/>
</dbReference>
<evidence type="ECO:0000256" key="1">
    <source>
        <dbReference type="ARBA" id="ARBA00004418"/>
    </source>
</evidence>
<dbReference type="PANTHER" id="PTHR30222">
    <property type="entry name" value="SPERMIDINE/PUTRESCINE-BINDING PERIPLASMIC PROTEIN"/>
    <property type="match status" value="1"/>
</dbReference>
<proteinExistence type="predicted"/>
<keyword evidence="4" id="KW-0574">Periplasm</keyword>
<organism evidence="5">
    <name type="scientific">bioreactor metagenome</name>
    <dbReference type="NCBI Taxonomy" id="1076179"/>
    <lineage>
        <taxon>unclassified sequences</taxon>
        <taxon>metagenomes</taxon>
        <taxon>ecological metagenomes</taxon>
    </lineage>
</organism>
<dbReference type="GO" id="GO:0019808">
    <property type="term" value="F:polyamine binding"/>
    <property type="evidence" value="ECO:0007669"/>
    <property type="project" value="InterPro"/>
</dbReference>
<dbReference type="Gene3D" id="3.40.190.10">
    <property type="entry name" value="Periplasmic binding protein-like II"/>
    <property type="match status" value="2"/>
</dbReference>
<keyword evidence="3" id="KW-0732">Signal</keyword>
<gene>
    <name evidence="5" type="primary">potD_20</name>
    <name evidence="5" type="ORF">SDC9_201981</name>
</gene>
<comment type="caution">
    <text evidence="5">The sequence shown here is derived from an EMBL/GenBank/DDBJ whole genome shotgun (WGS) entry which is preliminary data.</text>
</comment>
<dbReference type="InterPro" id="IPR006059">
    <property type="entry name" value="SBP"/>
</dbReference>